<dbReference type="PROSITE" id="PS50082">
    <property type="entry name" value="WD_REPEATS_2"/>
    <property type="match status" value="11"/>
</dbReference>
<dbReference type="SMART" id="SM00320">
    <property type="entry name" value="WD40"/>
    <property type="match status" value="12"/>
</dbReference>
<dbReference type="AlphaFoldDB" id="A0A2C5WTF8"/>
<comment type="caution">
    <text evidence="5">The sequence shown here is derived from an EMBL/GenBank/DDBJ whole genome shotgun (WGS) entry which is preliminary data.</text>
</comment>
<organism evidence="5 6">
    <name type="scientific">Ceratocystis fimbriata CBS 114723</name>
    <dbReference type="NCBI Taxonomy" id="1035309"/>
    <lineage>
        <taxon>Eukaryota</taxon>
        <taxon>Fungi</taxon>
        <taxon>Dikarya</taxon>
        <taxon>Ascomycota</taxon>
        <taxon>Pezizomycotina</taxon>
        <taxon>Sordariomycetes</taxon>
        <taxon>Hypocreomycetidae</taxon>
        <taxon>Microascales</taxon>
        <taxon>Ceratocystidaceae</taxon>
        <taxon>Ceratocystis</taxon>
    </lineage>
</organism>
<evidence type="ECO:0000313" key="6">
    <source>
        <dbReference type="Proteomes" id="UP000222788"/>
    </source>
</evidence>
<dbReference type="Proteomes" id="UP000222788">
    <property type="component" value="Unassembled WGS sequence"/>
</dbReference>
<dbReference type="SUPFAM" id="SSF69322">
    <property type="entry name" value="Tricorn protease domain 2"/>
    <property type="match status" value="1"/>
</dbReference>
<dbReference type="Gene3D" id="3.40.50.300">
    <property type="entry name" value="P-loop containing nucleotide triphosphate hydrolases"/>
    <property type="match status" value="1"/>
</dbReference>
<dbReference type="Pfam" id="PF24883">
    <property type="entry name" value="NPHP3_N"/>
    <property type="match status" value="1"/>
</dbReference>
<dbReference type="PROSITE" id="PS50837">
    <property type="entry name" value="NACHT"/>
    <property type="match status" value="1"/>
</dbReference>
<dbReference type="InterPro" id="IPR050349">
    <property type="entry name" value="WD_LIS1/nudF_dynein_reg"/>
</dbReference>
<feature type="repeat" description="WD" evidence="3">
    <location>
        <begin position="983"/>
        <end position="1024"/>
    </location>
</feature>
<dbReference type="CDD" id="cd00200">
    <property type="entry name" value="WD40"/>
    <property type="match status" value="2"/>
</dbReference>
<dbReference type="InterPro" id="IPR001680">
    <property type="entry name" value="WD40_rpt"/>
</dbReference>
<gene>
    <name evidence="5" type="ORF">CFIMG_006756RA</name>
</gene>
<evidence type="ECO:0000256" key="3">
    <source>
        <dbReference type="PROSITE-ProRule" id="PRU00221"/>
    </source>
</evidence>
<proteinExistence type="predicted"/>
<evidence type="ECO:0000256" key="1">
    <source>
        <dbReference type="ARBA" id="ARBA00022574"/>
    </source>
</evidence>
<feature type="repeat" description="WD" evidence="3">
    <location>
        <begin position="642"/>
        <end position="683"/>
    </location>
</feature>
<feature type="repeat" description="WD" evidence="3">
    <location>
        <begin position="725"/>
        <end position="766"/>
    </location>
</feature>
<dbReference type="Pfam" id="PF00400">
    <property type="entry name" value="WD40"/>
    <property type="match status" value="10"/>
</dbReference>
<dbReference type="Gene3D" id="2.130.10.10">
    <property type="entry name" value="YVTN repeat-like/Quinoprotein amine dehydrogenase"/>
    <property type="match status" value="5"/>
</dbReference>
<feature type="repeat" description="WD" evidence="3">
    <location>
        <begin position="941"/>
        <end position="982"/>
    </location>
</feature>
<dbReference type="InterPro" id="IPR027417">
    <property type="entry name" value="P-loop_NTPase"/>
</dbReference>
<keyword evidence="6" id="KW-1185">Reference proteome</keyword>
<dbReference type="PANTHER" id="PTHR44129">
    <property type="entry name" value="WD REPEAT-CONTAINING PROTEIN POP1"/>
    <property type="match status" value="1"/>
</dbReference>
<evidence type="ECO:0000259" key="4">
    <source>
        <dbReference type="PROSITE" id="PS50837"/>
    </source>
</evidence>
<feature type="repeat" description="WD" evidence="3">
    <location>
        <begin position="909"/>
        <end position="940"/>
    </location>
</feature>
<feature type="repeat" description="WD" evidence="3">
    <location>
        <begin position="1109"/>
        <end position="1150"/>
    </location>
</feature>
<dbReference type="InterPro" id="IPR007111">
    <property type="entry name" value="NACHT_NTPase"/>
</dbReference>
<dbReference type="InterPro" id="IPR019775">
    <property type="entry name" value="WD40_repeat_CS"/>
</dbReference>
<dbReference type="PRINTS" id="PR00320">
    <property type="entry name" value="GPROTEINBRPT"/>
</dbReference>
<dbReference type="SUPFAM" id="SSF50978">
    <property type="entry name" value="WD40 repeat-like"/>
    <property type="match status" value="2"/>
</dbReference>
<feature type="repeat" description="WD" evidence="3">
    <location>
        <begin position="1025"/>
        <end position="1066"/>
    </location>
</feature>
<feature type="repeat" description="WD" evidence="3">
    <location>
        <begin position="1067"/>
        <end position="1108"/>
    </location>
</feature>
<dbReference type="STRING" id="1035309.A0A2C5WTF8"/>
<dbReference type="SUPFAM" id="SSF52540">
    <property type="entry name" value="P-loop containing nucleoside triphosphate hydrolases"/>
    <property type="match status" value="1"/>
</dbReference>
<dbReference type="PROSITE" id="PS50294">
    <property type="entry name" value="WD_REPEATS_REGION"/>
    <property type="match status" value="10"/>
</dbReference>
<feature type="repeat" description="WD" evidence="3">
    <location>
        <begin position="856"/>
        <end position="897"/>
    </location>
</feature>
<feature type="domain" description="NACHT" evidence="4">
    <location>
        <begin position="124"/>
        <end position="273"/>
    </location>
</feature>
<keyword evidence="1 3" id="KW-0853">WD repeat</keyword>
<dbReference type="InterPro" id="IPR056884">
    <property type="entry name" value="NPHP3-like_N"/>
</dbReference>
<dbReference type="InterPro" id="IPR015943">
    <property type="entry name" value="WD40/YVTN_repeat-like_dom_sf"/>
</dbReference>
<accession>A0A2C5WTF8</accession>
<evidence type="ECO:0000313" key="5">
    <source>
        <dbReference type="EMBL" id="PHH49545.1"/>
    </source>
</evidence>
<reference evidence="5 6" key="1">
    <citation type="journal article" date="2013" name="Fungal Biol.">
        <title>Analysis of microsatellite markers in the genome of the plant pathogen Ceratocystis fimbriata.</title>
        <authorList>
            <person name="Simpson M.C."/>
            <person name="Wilken P.M."/>
            <person name="Coetzee M.P."/>
            <person name="Wingfield M.J."/>
            <person name="Wingfield B.D."/>
        </authorList>
    </citation>
    <scope>NUCLEOTIDE SEQUENCE [LARGE SCALE GENOMIC DNA]</scope>
    <source>
        <strain evidence="5 6">CBS 114723</strain>
    </source>
</reference>
<protein>
    <submittedName>
        <fullName evidence="5">Putative WD repeat-containing protein alr3466</fullName>
    </submittedName>
</protein>
<dbReference type="InterPro" id="IPR036322">
    <property type="entry name" value="WD40_repeat_dom_sf"/>
</dbReference>
<feature type="repeat" description="WD" evidence="3">
    <location>
        <begin position="767"/>
        <end position="808"/>
    </location>
</feature>
<dbReference type="EMBL" id="APWK03000191">
    <property type="protein sequence ID" value="PHH49545.1"/>
    <property type="molecule type" value="Genomic_DNA"/>
</dbReference>
<keyword evidence="2" id="KW-0677">Repeat</keyword>
<sequence>MLFFSSQIRFNVENGLEEATLPGLHSLSDIAAHTRNYLAENKNEVAAFVDAFINDKVLSLSKPVEQQARHSEQDNQCLSDLFVMESTIDKKRIEDKKGGLLRDCYEWVFKHAHFQQFRENSESRILWIKGDPGKGKTMLLCGIIDELQSDTSVSLSYFFCQAASGNRLNTAVSVLRGLIYHLALHNPELTKHVRKKYDRIGKKLFNNGDLWHDLCDIINGMLQDPILENAILIVDALDECSMELQRLLKLISAPSPAKWIVSSRNQPDIEETLNNAEHNVKIHLEINRDSVSAAVELYVDTKVKELVTNKGYDEDTKKTVSRHLRTNANGAFLWVALVCQELLDSETRQWDTNDILETFPPELDSLYERMLQSVLRSKDAELCKDILAITLAAYRSITLNELRALVQVRKLNAKEVQDAISLCGSFLTVYDNNVSFVHQSAKDYLLNEPHSEILPFGIEHQHRMIFVRSLDLFHVKLKHDICGLQAPGIHIDGITTTKPDSLAAVEYSCTFWVDHILESSSDVIDSENENILRFFKERYLQWLEALSLLRSISAGGKALRNLELYLGGKASQNLQEIVKDARRFLLSYAGIIEVAPLQVYASALIFSPTNSLIRQAFEKEEPDWIEVKPIVEPNWNACLQTLEGHKEGVTSVAFSDDGQRLSSASQDKTVKIWDTTFGTCLHTLECGDDIKFTMFSEDGERLASWSKSNEVKIWDVNFGTFLFSLKGYAPPVKSVLLSNDEQRLVSWSGDTKVQIWDATSGKCLRTCEGHEEQVTSAVFSRDGQRLASGSQDKTVKIWDATPGTYQHTAESHEKQGHDGYITSIVFSGDGKWLTSGSGDTTAKIWNATSGICVHTLEDHDGEVTSVVFSDDDRRLASGSQGKKVKIWDVISGACLFTLQGHHPWPGKLLAFSHNGQLLASASDDKTIRIWDATSGTCVHTLQADNYYGASVVLSDDIQRLVSGSLDGIVKIWDVTSGACLRTFQSHDYYRASVVLSNDGRRLASASDGNTVKIWCADSGACLQTLKSHHLPVISVVFSNSGRQLASGSEDGEVKIWDTTSCKCLQTLQGHCHLVRSVAFSNNDQRLASGSFDMTIKIWDVASGACLKTLEGHTWPVTSVVFSENGERLVSRSDGETVKIWDANSGRFLQTVEGHHWPVALVVSPSSRHPLALGPSPDKAFLFHSKFHSSNLSIDDAWVIRGHQRVLWLPPSYRPIKSVVAGKRVGLGTASGRITIMGFRSDG</sequence>
<feature type="repeat" description="WD" evidence="3">
    <location>
        <begin position="814"/>
        <end position="855"/>
    </location>
</feature>
<name>A0A2C5WTF8_9PEZI</name>
<evidence type="ECO:0000256" key="2">
    <source>
        <dbReference type="ARBA" id="ARBA00022737"/>
    </source>
</evidence>
<dbReference type="PROSITE" id="PS00678">
    <property type="entry name" value="WD_REPEATS_1"/>
    <property type="match status" value="5"/>
</dbReference>
<dbReference type="InterPro" id="IPR020472">
    <property type="entry name" value="WD40_PAC1"/>
</dbReference>
<reference evidence="5 6" key="2">
    <citation type="journal article" date="2013" name="IMA Fungus">
        <title>IMA Genome-F 1: Ceratocystis fimbriata: Draft nuclear genome sequence for the plant pathogen, Ceratocystis fimbriata.</title>
        <authorList>
            <person name="Wilken P.M."/>
            <person name="Steenkamp E.T."/>
            <person name="Wingfield M.J."/>
            <person name="de Beer Z.W."/>
            <person name="Wingfield B.D."/>
        </authorList>
    </citation>
    <scope>NUCLEOTIDE SEQUENCE [LARGE SCALE GENOMIC DNA]</scope>
    <source>
        <strain evidence="5 6">CBS 114723</strain>
    </source>
</reference>
<dbReference type="OrthoDB" id="538223at2759"/>